<accession>A0A0F9XP33</accession>
<name>A0A0F9XP33_9ZZZZ</name>
<dbReference type="CDD" id="cd20708">
    <property type="entry name" value="MIX_IV"/>
    <property type="match status" value="1"/>
</dbReference>
<dbReference type="AlphaFoldDB" id="A0A0F9XP33"/>
<reference evidence="3" key="1">
    <citation type="journal article" date="2015" name="Nature">
        <title>Complex archaea that bridge the gap between prokaryotes and eukaryotes.</title>
        <authorList>
            <person name="Spang A."/>
            <person name="Saw J.H."/>
            <person name="Jorgensen S.L."/>
            <person name="Zaremba-Niedzwiedzka K."/>
            <person name="Martijn J."/>
            <person name="Lind A.E."/>
            <person name="van Eijk R."/>
            <person name="Schleper C."/>
            <person name="Guy L."/>
            <person name="Ettema T.J."/>
        </authorList>
    </citation>
    <scope>NUCLEOTIDE SEQUENCE</scope>
</reference>
<protein>
    <recommendedName>
        <fullName evidence="2">Toxin VasX N-terminal region domain-containing protein</fullName>
    </recommendedName>
</protein>
<dbReference type="Pfam" id="PF20249">
    <property type="entry name" value="VasX_N"/>
    <property type="match status" value="1"/>
</dbReference>
<evidence type="ECO:0000259" key="2">
    <source>
        <dbReference type="Pfam" id="PF20249"/>
    </source>
</evidence>
<proteinExistence type="predicted"/>
<feature type="region of interest" description="Disordered" evidence="1">
    <location>
        <begin position="535"/>
        <end position="561"/>
    </location>
</feature>
<feature type="domain" description="Toxin VasX N-terminal region" evidence="2">
    <location>
        <begin position="21"/>
        <end position="162"/>
    </location>
</feature>
<comment type="caution">
    <text evidence="3">The sequence shown here is derived from an EMBL/GenBank/DDBJ whole genome shotgun (WGS) entry which is preliminary data.</text>
</comment>
<evidence type="ECO:0000313" key="3">
    <source>
        <dbReference type="EMBL" id="KKN94043.1"/>
    </source>
</evidence>
<dbReference type="InterPro" id="IPR046864">
    <property type="entry name" value="VasX_N"/>
</dbReference>
<evidence type="ECO:0000256" key="1">
    <source>
        <dbReference type="SAM" id="MobiDB-lite"/>
    </source>
</evidence>
<gene>
    <name evidence="3" type="ORF">LCGC14_0193070</name>
</gene>
<dbReference type="EMBL" id="LAZR01000082">
    <property type="protein sequence ID" value="KKN94043.1"/>
    <property type="molecule type" value="Genomic_DNA"/>
</dbReference>
<organism evidence="3">
    <name type="scientific">marine sediment metagenome</name>
    <dbReference type="NCBI Taxonomy" id="412755"/>
    <lineage>
        <taxon>unclassified sequences</taxon>
        <taxon>metagenomes</taxon>
        <taxon>ecological metagenomes</taxon>
    </lineage>
</organism>
<sequence length="940" mass="102092">MNQATTAPVNFRPASCPLLAAVLPVRYAIGPIDPAHGAPIIDAQSLGLPPVTGQFPELGPDHAQLADRSLGYVPRMLRDGWLYVWQNDLQVLSEYQVTGSSLLQTARSGSALSNSGGSYLLLPAGTPVRLVWSPICWSDKQFASMKSKADIRSNIMREITPGVAPLSGQVPAVHRQIGDGQPQEYTWSGVPEPKFWALNDPAFRRMLRCEQQHYGIVDDPWGVLLDVAALLRARNTAYDKLCHHRRDDWAMAATLESLSEGDPQLRKLLPSSTDYPRLQRTLQEQEREALAVDSDRRRLAALWSGWFGTLGREGHASLDTACGHFDITRPDARDALEASFAAACLGPSATSLGVKAIEQALDLESSDTGKPWLVWAVLGVAQRMGGAEIKQLLHLPENAQPLTDDIAAAGRALALVVALNRGADNLERLSVVKASEALSAAMSPVLGGHLRTLAEHPNNAAMTLMMAMLTRSQQRLDVLDLTPRQSMQWLTEQMNQPPTRLAREGAGKTGTLMPALAASQLKEGIPHLRLVPKPKAGAGTPQPGYGNAIPDGRPPSAAGQDLPPLSRQAAQLDMPRNIGELMDEAPLKTLIALVAVWNLYKSGSVWWSDDSGKNRVSALSALFATSTATSAMVQKLADVEWKVHTNAAGRLNPTAQKLLANALGIGSVTMLLQSVTAGIDTLYFGWEALDSYRAGDLDSAAVQVGLSASNAAYMRVSLQLFRALRIARAAVIAGDAVAIGRGVAAIPAPLLAQTLGLVVTILGGLIALWYTKDTPLESWVKQTRFGTRPADWSDSFEHSLQAFYQMVMPVRMELHRWQDLNPRSGAIVREIRLLLILPGQQEYRQGMLSFSGQEEWAWHKGLLDFGPARATCSPLSWNEADPIPFHKDEGARITPEMGGGIRLRRAYHESETATLRRISGTLIYQPIDGLYLPPIDIDLS</sequence>